<evidence type="ECO:0000256" key="13">
    <source>
        <dbReference type="ARBA" id="ARBA00040794"/>
    </source>
</evidence>
<comment type="catalytic activity">
    <reaction evidence="10">
        <text>8-oxo-dGTP + H2O = 8-oxo-dGMP + diphosphate + H(+)</text>
        <dbReference type="Rhea" id="RHEA:31575"/>
        <dbReference type="ChEBI" id="CHEBI:15377"/>
        <dbReference type="ChEBI" id="CHEBI:15378"/>
        <dbReference type="ChEBI" id="CHEBI:33019"/>
        <dbReference type="ChEBI" id="CHEBI:63224"/>
        <dbReference type="ChEBI" id="CHEBI:77896"/>
        <dbReference type="EC" id="3.6.1.55"/>
    </reaction>
</comment>
<dbReference type="GO" id="GO:0044716">
    <property type="term" value="F:8-oxo-GDP phosphatase activity"/>
    <property type="evidence" value="ECO:0007669"/>
    <property type="project" value="TreeGrafter"/>
</dbReference>
<dbReference type="GO" id="GO:0035539">
    <property type="term" value="F:8-oxo-7,8-dihydrodeoxyguanosine triphosphate pyrophosphatase activity"/>
    <property type="evidence" value="ECO:0007669"/>
    <property type="project" value="UniProtKB-EC"/>
</dbReference>
<keyword evidence="4" id="KW-0235">DNA replication</keyword>
<evidence type="ECO:0000256" key="10">
    <source>
        <dbReference type="ARBA" id="ARBA00035861"/>
    </source>
</evidence>
<keyword evidence="7 17" id="KW-0378">Hydrolase</keyword>
<dbReference type="InterPro" id="IPR047127">
    <property type="entry name" value="MutT-like"/>
</dbReference>
<dbReference type="GO" id="GO:0044715">
    <property type="term" value="F:8-oxo-dGDP phosphatase activity"/>
    <property type="evidence" value="ECO:0007669"/>
    <property type="project" value="TreeGrafter"/>
</dbReference>
<dbReference type="GO" id="GO:0006260">
    <property type="term" value="P:DNA replication"/>
    <property type="evidence" value="ECO:0007669"/>
    <property type="project" value="UniProtKB-KW"/>
</dbReference>
<evidence type="ECO:0000256" key="4">
    <source>
        <dbReference type="ARBA" id="ARBA00022705"/>
    </source>
</evidence>
<evidence type="ECO:0000256" key="15">
    <source>
        <dbReference type="ARBA" id="ARBA00041979"/>
    </source>
</evidence>
<evidence type="ECO:0000256" key="6">
    <source>
        <dbReference type="ARBA" id="ARBA00022763"/>
    </source>
</evidence>
<dbReference type="SUPFAM" id="SSF55811">
    <property type="entry name" value="Nudix"/>
    <property type="match status" value="1"/>
</dbReference>
<evidence type="ECO:0000256" key="7">
    <source>
        <dbReference type="ARBA" id="ARBA00022801"/>
    </source>
</evidence>
<evidence type="ECO:0000256" key="5">
    <source>
        <dbReference type="ARBA" id="ARBA00022723"/>
    </source>
</evidence>
<evidence type="ECO:0000256" key="16">
    <source>
        <dbReference type="ARBA" id="ARBA00042798"/>
    </source>
</evidence>
<dbReference type="Proteomes" id="UP000199421">
    <property type="component" value="Unassembled WGS sequence"/>
</dbReference>
<evidence type="ECO:0000256" key="14">
    <source>
        <dbReference type="ARBA" id="ARBA00041592"/>
    </source>
</evidence>
<name>A0A1H7Q2C2_OLID1</name>
<reference evidence="20" key="1">
    <citation type="submission" date="2016-10" db="EMBL/GenBank/DDBJ databases">
        <authorList>
            <person name="Varghese N."/>
            <person name="Submissions S."/>
        </authorList>
    </citation>
    <scope>NUCLEOTIDE SEQUENCE [LARGE SCALE GENOMIC DNA]</scope>
    <source>
        <strain evidence="20">DSM 18733</strain>
    </source>
</reference>
<gene>
    <name evidence="19" type="ORF">SAMN05661044_02421</name>
</gene>
<evidence type="ECO:0000313" key="19">
    <source>
        <dbReference type="EMBL" id="SEL41477.1"/>
    </source>
</evidence>
<dbReference type="GO" id="GO:0008413">
    <property type="term" value="F:8-oxo-7,8-dihydroguanosine triphosphate pyrophosphatase activity"/>
    <property type="evidence" value="ECO:0007669"/>
    <property type="project" value="TreeGrafter"/>
</dbReference>
<keyword evidence="6" id="KW-0227">DNA damage</keyword>
<proteinExistence type="inferred from homology"/>
<evidence type="ECO:0000256" key="8">
    <source>
        <dbReference type="ARBA" id="ARBA00022842"/>
    </source>
</evidence>
<protein>
    <recommendedName>
        <fullName evidence="13">8-oxo-dGTP diphosphatase</fullName>
        <ecNumber evidence="12">3.6.1.55</ecNumber>
    </recommendedName>
    <alternativeName>
        <fullName evidence="16">7,8-dihydro-8-oxoguanine-triphosphatase</fullName>
    </alternativeName>
    <alternativeName>
        <fullName evidence="15">Mutator protein MutT</fullName>
    </alternativeName>
    <alternativeName>
        <fullName evidence="14">dGTP pyrophosphohydrolase</fullName>
    </alternativeName>
</protein>
<dbReference type="InterPro" id="IPR015797">
    <property type="entry name" value="NUDIX_hydrolase-like_dom_sf"/>
</dbReference>
<keyword evidence="9" id="KW-0234">DNA repair</keyword>
<dbReference type="RefSeq" id="WP_093324474.1">
    <property type="nucleotide sequence ID" value="NZ_FOAF01000002.1"/>
</dbReference>
<dbReference type="EMBL" id="FOAF01000002">
    <property type="protein sequence ID" value="SEL41477.1"/>
    <property type="molecule type" value="Genomic_DNA"/>
</dbReference>
<dbReference type="OrthoDB" id="9810648at2"/>
<dbReference type="STRING" id="407022.SAMN05661044_02421"/>
<dbReference type="InterPro" id="IPR020084">
    <property type="entry name" value="NUDIX_hydrolase_CS"/>
</dbReference>
<evidence type="ECO:0000313" key="20">
    <source>
        <dbReference type="Proteomes" id="UP000199421"/>
    </source>
</evidence>
<evidence type="ECO:0000256" key="17">
    <source>
        <dbReference type="RuleBase" id="RU003476"/>
    </source>
</evidence>
<sequence length="130" mass="15082">MNHYKVVAAVIEHNGEVLCVQKGESKFDYLRYKYEFPGGKIEPGELEQDALLREIEEELDLQITVTHKIAVVNHQYPDFMVTLTAFLCLTSTRELKLTEHINANWLPKEHLKTLNWVGADQPIVERLQHL</sequence>
<accession>A0A1H7Q2C2</accession>
<evidence type="ECO:0000256" key="12">
    <source>
        <dbReference type="ARBA" id="ARBA00038905"/>
    </source>
</evidence>
<keyword evidence="20" id="KW-1185">Reference proteome</keyword>
<dbReference type="PANTHER" id="PTHR47707">
    <property type="entry name" value="8-OXO-DGTP DIPHOSPHATASE"/>
    <property type="match status" value="1"/>
</dbReference>
<evidence type="ECO:0000256" key="2">
    <source>
        <dbReference type="ARBA" id="ARBA00005582"/>
    </source>
</evidence>
<dbReference type="PROSITE" id="PS51462">
    <property type="entry name" value="NUDIX"/>
    <property type="match status" value="1"/>
</dbReference>
<comment type="cofactor">
    <cofactor evidence="1">
        <name>Mg(2+)</name>
        <dbReference type="ChEBI" id="CHEBI:18420"/>
    </cofactor>
</comment>
<evidence type="ECO:0000256" key="9">
    <source>
        <dbReference type="ARBA" id="ARBA00023204"/>
    </source>
</evidence>
<evidence type="ECO:0000259" key="18">
    <source>
        <dbReference type="PROSITE" id="PS51462"/>
    </source>
</evidence>
<feature type="domain" description="Nudix hydrolase" evidence="18">
    <location>
        <begin position="1"/>
        <end position="128"/>
    </location>
</feature>
<dbReference type="GO" id="GO:0046872">
    <property type="term" value="F:metal ion binding"/>
    <property type="evidence" value="ECO:0007669"/>
    <property type="project" value="UniProtKB-KW"/>
</dbReference>
<keyword evidence="8" id="KW-0460">Magnesium</keyword>
<keyword evidence="5" id="KW-0479">Metal-binding</keyword>
<comment type="similarity">
    <text evidence="2 17">Belongs to the Nudix hydrolase family.</text>
</comment>
<dbReference type="PROSITE" id="PS00893">
    <property type="entry name" value="NUDIX_BOX"/>
    <property type="match status" value="1"/>
</dbReference>
<evidence type="ECO:0000256" key="11">
    <source>
        <dbReference type="ARBA" id="ARBA00036904"/>
    </source>
</evidence>
<dbReference type="CDD" id="cd03425">
    <property type="entry name" value="NUDIX_MutT_NudA_like"/>
    <property type="match status" value="1"/>
</dbReference>
<evidence type="ECO:0000256" key="1">
    <source>
        <dbReference type="ARBA" id="ARBA00001946"/>
    </source>
</evidence>
<dbReference type="AlphaFoldDB" id="A0A1H7Q2C2"/>
<comment type="catalytic activity">
    <reaction evidence="11">
        <text>8-oxo-GTP + H2O = 8-oxo-GMP + diphosphate + H(+)</text>
        <dbReference type="Rhea" id="RHEA:67616"/>
        <dbReference type="ChEBI" id="CHEBI:15377"/>
        <dbReference type="ChEBI" id="CHEBI:15378"/>
        <dbReference type="ChEBI" id="CHEBI:33019"/>
        <dbReference type="ChEBI" id="CHEBI:143553"/>
        <dbReference type="ChEBI" id="CHEBI:145694"/>
    </reaction>
</comment>
<evidence type="ECO:0000256" key="3">
    <source>
        <dbReference type="ARBA" id="ARBA00022457"/>
    </source>
</evidence>
<dbReference type="EC" id="3.6.1.55" evidence="12"/>
<dbReference type="PRINTS" id="PR00502">
    <property type="entry name" value="NUDIXFAMILY"/>
</dbReference>
<dbReference type="InterPro" id="IPR020476">
    <property type="entry name" value="Nudix_hydrolase"/>
</dbReference>
<dbReference type="Gene3D" id="3.90.79.10">
    <property type="entry name" value="Nucleoside Triphosphate Pyrophosphohydrolase"/>
    <property type="match status" value="1"/>
</dbReference>
<organism evidence="19 20">
    <name type="scientific">Olivibacter domesticus</name>
    <name type="common">Pseudosphingobacterium domesticum</name>
    <dbReference type="NCBI Taxonomy" id="407022"/>
    <lineage>
        <taxon>Bacteria</taxon>
        <taxon>Pseudomonadati</taxon>
        <taxon>Bacteroidota</taxon>
        <taxon>Sphingobacteriia</taxon>
        <taxon>Sphingobacteriales</taxon>
        <taxon>Sphingobacteriaceae</taxon>
        <taxon>Olivibacter</taxon>
    </lineage>
</organism>
<dbReference type="Pfam" id="PF00293">
    <property type="entry name" value="NUDIX"/>
    <property type="match status" value="1"/>
</dbReference>
<keyword evidence="3" id="KW-0515">Mutator protein</keyword>
<dbReference type="InterPro" id="IPR000086">
    <property type="entry name" value="NUDIX_hydrolase_dom"/>
</dbReference>
<dbReference type="PANTHER" id="PTHR47707:SF1">
    <property type="entry name" value="NUDIX HYDROLASE FAMILY PROTEIN"/>
    <property type="match status" value="1"/>
</dbReference>
<dbReference type="GO" id="GO:0006281">
    <property type="term" value="P:DNA repair"/>
    <property type="evidence" value="ECO:0007669"/>
    <property type="project" value="UniProtKB-KW"/>
</dbReference>